<evidence type="ECO:0000256" key="2">
    <source>
        <dbReference type="SAM" id="Phobius"/>
    </source>
</evidence>
<keyword evidence="4" id="KW-1185">Reference proteome</keyword>
<protein>
    <recommendedName>
        <fullName evidence="1">Inner membrane protein</fullName>
    </recommendedName>
</protein>
<comment type="subcellular location">
    <subcellularLocation>
        <location evidence="1">Cell inner membrane</location>
        <topology evidence="1">Multi-pass membrane protein</topology>
    </subcellularLocation>
</comment>
<dbReference type="Pfam" id="PF04304">
    <property type="entry name" value="DUF454"/>
    <property type="match status" value="1"/>
</dbReference>
<dbReference type="InterPro" id="IPR007401">
    <property type="entry name" value="DUF454"/>
</dbReference>
<sequence length="130" mass="14139">MRNIKRYLLITAGIISLVFGIVGVVLPLLPTTPFVLLAAVCFSQSSPRFHNWLVNHHTFGPLINDWQQYGAIKPPAKRAATFGIVVVGGLSLYLVKPPYVATILIVCVFVGVLGFIWTRPSGDSSCSVDN</sequence>
<proteinExistence type="predicted"/>
<gene>
    <name evidence="3" type="ORF">J1N51_10965</name>
</gene>
<evidence type="ECO:0000256" key="1">
    <source>
        <dbReference type="PIRNR" id="PIRNR016789"/>
    </source>
</evidence>
<dbReference type="GO" id="GO:0005886">
    <property type="term" value="C:plasma membrane"/>
    <property type="evidence" value="ECO:0007669"/>
    <property type="project" value="UniProtKB-SubCell"/>
</dbReference>
<dbReference type="PANTHER" id="PTHR35813">
    <property type="entry name" value="INNER MEMBRANE PROTEIN YBAN"/>
    <property type="match status" value="1"/>
</dbReference>
<keyword evidence="1" id="KW-0997">Cell inner membrane</keyword>
<reference evidence="3" key="1">
    <citation type="submission" date="2021-03" db="EMBL/GenBank/DDBJ databases">
        <title>Description of Psychrosphaera ytuae sp. nov. isolated from deep sea sediment of South China Sea.</title>
        <authorList>
            <person name="Zhang J."/>
            <person name="Xu X.-D."/>
        </authorList>
    </citation>
    <scope>NUCLEOTIDE SEQUENCE</scope>
    <source>
        <strain evidence="3">MTZ26</strain>
    </source>
</reference>
<accession>A0A975HJI3</accession>
<keyword evidence="2" id="KW-0812">Transmembrane</keyword>
<feature type="transmembrane region" description="Helical" evidence="2">
    <location>
        <begin position="99"/>
        <end position="117"/>
    </location>
</feature>
<organism evidence="3 4">
    <name type="scientific">Psychrosphaera ytuae</name>
    <dbReference type="NCBI Taxonomy" id="2820710"/>
    <lineage>
        <taxon>Bacteria</taxon>
        <taxon>Pseudomonadati</taxon>
        <taxon>Pseudomonadota</taxon>
        <taxon>Gammaproteobacteria</taxon>
        <taxon>Alteromonadales</taxon>
        <taxon>Pseudoalteromonadaceae</taxon>
        <taxon>Psychrosphaera</taxon>
    </lineage>
</organism>
<dbReference type="EMBL" id="CP072110">
    <property type="protein sequence ID" value="QTH63254.1"/>
    <property type="molecule type" value="Genomic_DNA"/>
</dbReference>
<dbReference type="KEGG" id="psym:J1N51_10965"/>
<dbReference type="Proteomes" id="UP000682739">
    <property type="component" value="Chromosome"/>
</dbReference>
<dbReference type="RefSeq" id="WP_208831305.1">
    <property type="nucleotide sequence ID" value="NZ_CP072110.1"/>
</dbReference>
<dbReference type="PANTHER" id="PTHR35813:SF1">
    <property type="entry name" value="INNER MEMBRANE PROTEIN YBAN"/>
    <property type="match status" value="1"/>
</dbReference>
<feature type="transmembrane region" description="Helical" evidence="2">
    <location>
        <begin position="7"/>
        <end position="29"/>
    </location>
</feature>
<keyword evidence="2" id="KW-1133">Transmembrane helix</keyword>
<dbReference type="AlphaFoldDB" id="A0A975HJI3"/>
<evidence type="ECO:0000313" key="4">
    <source>
        <dbReference type="Proteomes" id="UP000682739"/>
    </source>
</evidence>
<keyword evidence="1 2" id="KW-0472">Membrane</keyword>
<dbReference type="PIRSF" id="PIRSF016789">
    <property type="entry name" value="DUF454"/>
    <property type="match status" value="1"/>
</dbReference>
<keyword evidence="1" id="KW-1003">Cell membrane</keyword>
<evidence type="ECO:0000313" key="3">
    <source>
        <dbReference type="EMBL" id="QTH63254.1"/>
    </source>
</evidence>
<name>A0A975HJI3_9GAMM</name>